<dbReference type="PANTHER" id="PTHR47623">
    <property type="entry name" value="OS09G0287300 PROTEIN"/>
    <property type="match status" value="1"/>
</dbReference>
<gene>
    <name evidence="1" type="ORF">LZ538_03680</name>
</gene>
<dbReference type="Gene3D" id="3.40.50.1240">
    <property type="entry name" value="Phosphoglycerate mutase-like"/>
    <property type="match status" value="1"/>
</dbReference>
<name>A0ABT0S0Q6_9SPHN</name>
<dbReference type="SUPFAM" id="SSF53254">
    <property type="entry name" value="Phosphoglycerate mutase-like"/>
    <property type="match status" value="1"/>
</dbReference>
<dbReference type="Pfam" id="PF00300">
    <property type="entry name" value="His_Phos_1"/>
    <property type="match status" value="1"/>
</dbReference>
<accession>A0ABT0S0Q6</accession>
<comment type="caution">
    <text evidence="1">The sequence shown here is derived from an EMBL/GenBank/DDBJ whole genome shotgun (WGS) entry which is preliminary data.</text>
</comment>
<dbReference type="CDD" id="cd07067">
    <property type="entry name" value="HP_PGM_like"/>
    <property type="match status" value="1"/>
</dbReference>
<dbReference type="InterPro" id="IPR013078">
    <property type="entry name" value="His_Pase_superF_clade-1"/>
</dbReference>
<organism evidence="1 2">
    <name type="scientific">Sphingomonas hankyongi</name>
    <dbReference type="NCBI Taxonomy" id="2908209"/>
    <lineage>
        <taxon>Bacteria</taxon>
        <taxon>Pseudomonadati</taxon>
        <taxon>Pseudomonadota</taxon>
        <taxon>Alphaproteobacteria</taxon>
        <taxon>Sphingomonadales</taxon>
        <taxon>Sphingomonadaceae</taxon>
        <taxon>Sphingomonas</taxon>
    </lineage>
</organism>
<proteinExistence type="predicted"/>
<protein>
    <submittedName>
        <fullName evidence="1">Histidine phosphatase family protein</fullName>
    </submittedName>
</protein>
<dbReference type="PANTHER" id="PTHR47623:SF1">
    <property type="entry name" value="OS09G0287300 PROTEIN"/>
    <property type="match status" value="1"/>
</dbReference>
<dbReference type="RefSeq" id="WP_249830637.1">
    <property type="nucleotide sequence ID" value="NZ_JAMGBE010000001.1"/>
</dbReference>
<dbReference type="Proteomes" id="UP001165342">
    <property type="component" value="Unassembled WGS sequence"/>
</dbReference>
<dbReference type="EMBL" id="JAMGBE010000001">
    <property type="protein sequence ID" value="MCL6729155.1"/>
    <property type="molecule type" value="Genomic_DNA"/>
</dbReference>
<evidence type="ECO:0000313" key="2">
    <source>
        <dbReference type="Proteomes" id="UP001165342"/>
    </source>
</evidence>
<reference evidence="1" key="1">
    <citation type="submission" date="2022-05" db="EMBL/GenBank/DDBJ databases">
        <authorList>
            <person name="Jo J.-H."/>
            <person name="Im W.-T."/>
        </authorList>
    </citation>
    <scope>NUCLEOTIDE SEQUENCE</scope>
    <source>
        <strain evidence="1">SE220</strain>
    </source>
</reference>
<evidence type="ECO:0000313" key="1">
    <source>
        <dbReference type="EMBL" id="MCL6729155.1"/>
    </source>
</evidence>
<dbReference type="InterPro" id="IPR029033">
    <property type="entry name" value="His_PPase_superfam"/>
</dbReference>
<keyword evidence="2" id="KW-1185">Reference proteome</keyword>
<sequence length="171" mass="19106">MTFLTILRHAKSSWDHPGLSDFDRPLNDRGRKAAPLVGREMRRRKMEFDIVFASPAVRVRQTIDGVVEGLGKELEVQFDPELYAADVETLLTKVRALPGDAHAPLMVGHNPGLHEIILYLARDDEEGLRAKIEDNLPTAAAVTIELPAVRWDEVEPASGLIRTLILPRDLD</sequence>